<dbReference type="PANTHER" id="PTHR10984:SF30">
    <property type="entry name" value="ENDOPLASMIC RETICULUM-GOLGI INTERMEDIATE COMPARTMENT PROTEIN 2"/>
    <property type="match status" value="1"/>
</dbReference>
<proteinExistence type="predicted"/>
<accession>A0ABQ9E7C5</accession>
<comment type="caution">
    <text evidence="2">The sequence shown here is derived from an EMBL/GenBank/DDBJ whole genome shotgun (WGS) entry which is preliminary data.</text>
</comment>
<dbReference type="EMBL" id="JARBDR010000921">
    <property type="protein sequence ID" value="KAJ8299666.1"/>
    <property type="molecule type" value="Genomic_DNA"/>
</dbReference>
<reference evidence="2 3" key="1">
    <citation type="submission" date="2022-12" db="EMBL/GenBank/DDBJ databases">
        <title>Chromosome-level genome of Tegillarca granosa.</title>
        <authorList>
            <person name="Kim J."/>
        </authorList>
    </citation>
    <scope>NUCLEOTIDE SEQUENCE [LARGE SCALE GENOMIC DNA]</scope>
    <source>
        <strain evidence="2">Teg-2019</strain>
        <tissue evidence="2">Adductor muscle</tissue>
    </source>
</reference>
<evidence type="ECO:0000313" key="3">
    <source>
        <dbReference type="Proteomes" id="UP001217089"/>
    </source>
</evidence>
<organism evidence="2 3">
    <name type="scientific">Tegillarca granosa</name>
    <name type="common">Malaysian cockle</name>
    <name type="synonym">Anadara granosa</name>
    <dbReference type="NCBI Taxonomy" id="220873"/>
    <lineage>
        <taxon>Eukaryota</taxon>
        <taxon>Metazoa</taxon>
        <taxon>Spiralia</taxon>
        <taxon>Lophotrochozoa</taxon>
        <taxon>Mollusca</taxon>
        <taxon>Bivalvia</taxon>
        <taxon>Autobranchia</taxon>
        <taxon>Pteriomorphia</taxon>
        <taxon>Arcoida</taxon>
        <taxon>Arcoidea</taxon>
        <taxon>Arcidae</taxon>
        <taxon>Tegillarca</taxon>
    </lineage>
</organism>
<sequence length="145" mass="16386">MRRLNAVANRKQALKVVKELDAFPKVPDDFKETSASGGGGIGADVLDLSGQDTSFSGELQLDNVYFDLSPNQRKYHRLIVEINSYLREEYHAIQDVMWMSREASSYRKGMPEREDRPNRETDACRIHGTLEVKKVAGNFHVTAGK</sequence>
<evidence type="ECO:0000259" key="1">
    <source>
        <dbReference type="Pfam" id="PF07970"/>
    </source>
</evidence>
<gene>
    <name evidence="2" type="ORF">KUTeg_023726</name>
</gene>
<dbReference type="PANTHER" id="PTHR10984">
    <property type="entry name" value="ENDOPLASMIC RETICULUM-GOLGI INTERMEDIATE COMPARTMENT PROTEIN"/>
    <property type="match status" value="1"/>
</dbReference>
<protein>
    <recommendedName>
        <fullName evidence="1">Endoplasmic reticulum vesicle transporter C-terminal domain-containing protein</fullName>
    </recommendedName>
</protein>
<feature type="domain" description="Endoplasmic reticulum vesicle transporter C-terminal" evidence="1">
    <location>
        <begin position="116"/>
        <end position="145"/>
    </location>
</feature>
<dbReference type="InterPro" id="IPR045888">
    <property type="entry name" value="Erv"/>
</dbReference>
<dbReference type="InterPro" id="IPR012936">
    <property type="entry name" value="Erv_C"/>
</dbReference>
<name>A0ABQ9E7C5_TEGGR</name>
<dbReference type="Pfam" id="PF07970">
    <property type="entry name" value="COPIIcoated_ERV"/>
    <property type="match status" value="1"/>
</dbReference>
<evidence type="ECO:0000313" key="2">
    <source>
        <dbReference type="EMBL" id="KAJ8299666.1"/>
    </source>
</evidence>
<keyword evidence="3" id="KW-1185">Reference proteome</keyword>
<dbReference type="Proteomes" id="UP001217089">
    <property type="component" value="Unassembled WGS sequence"/>
</dbReference>